<evidence type="ECO:0000313" key="1">
    <source>
        <dbReference type="EMBL" id="KAF2871625.1"/>
    </source>
</evidence>
<proteinExistence type="predicted"/>
<name>A0A7C8MP21_9PLEO</name>
<sequence length="212" mass="22906">MLSISISTTQTYTHTSTNMKTSSIILTAAVALLTPSTLAVPTTHPRRQQQPAVPTADVAIINNSNPAAIKTGTATIKCDNLFRQVTVLYQLTPVALGRSIIGTDAEMTRAPAGAIVHFRSRGITDDFELGNGVELLSFSVIPGGENVAQTLDRFTMACEVPGRAANVARQVDPLGEGYPLPEDERYSYCEGKLDCEYFGDCPEYEGCPDFWE</sequence>
<accession>A0A7C8MP21</accession>
<dbReference type="Proteomes" id="UP000481861">
    <property type="component" value="Unassembled WGS sequence"/>
</dbReference>
<reference evidence="1 2" key="1">
    <citation type="submission" date="2020-01" db="EMBL/GenBank/DDBJ databases">
        <authorList>
            <consortium name="DOE Joint Genome Institute"/>
            <person name="Haridas S."/>
            <person name="Albert R."/>
            <person name="Binder M."/>
            <person name="Bloem J."/>
            <person name="Labutti K."/>
            <person name="Salamov A."/>
            <person name="Andreopoulos B."/>
            <person name="Baker S.E."/>
            <person name="Barry K."/>
            <person name="Bills G."/>
            <person name="Bluhm B.H."/>
            <person name="Cannon C."/>
            <person name="Castanera R."/>
            <person name="Culley D.E."/>
            <person name="Daum C."/>
            <person name="Ezra D."/>
            <person name="Gonzalez J.B."/>
            <person name="Henrissat B."/>
            <person name="Kuo A."/>
            <person name="Liang C."/>
            <person name="Lipzen A."/>
            <person name="Lutzoni F."/>
            <person name="Magnuson J."/>
            <person name="Mondo S."/>
            <person name="Nolan M."/>
            <person name="Ohm R."/>
            <person name="Pangilinan J."/>
            <person name="Park H.-J.H."/>
            <person name="Ramirez L."/>
            <person name="Alfaro M."/>
            <person name="Sun H."/>
            <person name="Tritt A."/>
            <person name="Yoshinaga Y."/>
            <person name="Zwiers L.-H.L."/>
            <person name="Turgeon B.G."/>
            <person name="Goodwin S.B."/>
            <person name="Spatafora J.W."/>
            <person name="Crous P.W."/>
            <person name="Grigoriev I.V."/>
        </authorList>
    </citation>
    <scope>NUCLEOTIDE SEQUENCE [LARGE SCALE GENOMIC DNA]</scope>
    <source>
        <strain evidence="1 2">CBS 611.86</strain>
    </source>
</reference>
<dbReference type="AlphaFoldDB" id="A0A7C8MP21"/>
<dbReference type="EMBL" id="JAADJZ010000011">
    <property type="protein sequence ID" value="KAF2871625.1"/>
    <property type="molecule type" value="Genomic_DNA"/>
</dbReference>
<comment type="caution">
    <text evidence="1">The sequence shown here is derived from an EMBL/GenBank/DDBJ whole genome shotgun (WGS) entry which is preliminary data.</text>
</comment>
<evidence type="ECO:0000313" key="2">
    <source>
        <dbReference type="Proteomes" id="UP000481861"/>
    </source>
</evidence>
<organism evidence="1 2">
    <name type="scientific">Massariosphaeria phaeospora</name>
    <dbReference type="NCBI Taxonomy" id="100035"/>
    <lineage>
        <taxon>Eukaryota</taxon>
        <taxon>Fungi</taxon>
        <taxon>Dikarya</taxon>
        <taxon>Ascomycota</taxon>
        <taxon>Pezizomycotina</taxon>
        <taxon>Dothideomycetes</taxon>
        <taxon>Pleosporomycetidae</taxon>
        <taxon>Pleosporales</taxon>
        <taxon>Pleosporales incertae sedis</taxon>
        <taxon>Massariosphaeria</taxon>
    </lineage>
</organism>
<protein>
    <submittedName>
        <fullName evidence="1">Uncharacterized protein</fullName>
    </submittedName>
</protein>
<gene>
    <name evidence="1" type="ORF">BDV95DRAFT_572431</name>
</gene>
<keyword evidence="2" id="KW-1185">Reference proteome</keyword>